<dbReference type="InterPro" id="IPR011989">
    <property type="entry name" value="ARM-like"/>
</dbReference>
<dbReference type="PANTHER" id="PTHR12697">
    <property type="entry name" value="PBS LYASE HEAT-LIKE PROTEIN"/>
    <property type="match status" value="1"/>
</dbReference>
<gene>
    <name evidence="3" type="ORF">DGYR_LOCUS12720</name>
</gene>
<feature type="region of interest" description="Disordered" evidence="1">
    <location>
        <begin position="1"/>
        <end position="25"/>
    </location>
</feature>
<dbReference type="AlphaFoldDB" id="A0A7I8WB30"/>
<feature type="compositionally biased region" description="Polar residues" evidence="1">
    <location>
        <begin position="16"/>
        <end position="25"/>
    </location>
</feature>
<dbReference type="InterPro" id="IPR035897">
    <property type="entry name" value="Toll_tir_struct_dom_sf"/>
</dbReference>
<dbReference type="Pfam" id="PF13676">
    <property type="entry name" value="TIR_2"/>
    <property type="match status" value="1"/>
</dbReference>
<evidence type="ECO:0000313" key="4">
    <source>
        <dbReference type="Proteomes" id="UP000549394"/>
    </source>
</evidence>
<evidence type="ECO:0000259" key="2">
    <source>
        <dbReference type="Pfam" id="PF13676"/>
    </source>
</evidence>
<keyword evidence="4" id="KW-1185">Reference proteome</keyword>
<feature type="domain" description="TIR" evidence="2">
    <location>
        <begin position="50"/>
        <end position="107"/>
    </location>
</feature>
<dbReference type="Proteomes" id="UP000549394">
    <property type="component" value="Unassembled WGS sequence"/>
</dbReference>
<organism evidence="3 4">
    <name type="scientific">Dimorphilus gyrociliatus</name>
    <dbReference type="NCBI Taxonomy" id="2664684"/>
    <lineage>
        <taxon>Eukaryota</taxon>
        <taxon>Metazoa</taxon>
        <taxon>Spiralia</taxon>
        <taxon>Lophotrochozoa</taxon>
        <taxon>Annelida</taxon>
        <taxon>Polychaeta</taxon>
        <taxon>Polychaeta incertae sedis</taxon>
        <taxon>Dinophilidae</taxon>
        <taxon>Dimorphilus</taxon>
    </lineage>
</organism>
<evidence type="ECO:0000313" key="3">
    <source>
        <dbReference type="EMBL" id="CAD5125334.1"/>
    </source>
</evidence>
<dbReference type="SUPFAM" id="SSF52200">
    <property type="entry name" value="Toll/Interleukin receptor TIR domain"/>
    <property type="match status" value="2"/>
</dbReference>
<dbReference type="EMBL" id="CAJFCJ010000026">
    <property type="protein sequence ID" value="CAD5125334.1"/>
    <property type="molecule type" value="Genomic_DNA"/>
</dbReference>
<dbReference type="SUPFAM" id="SSF48371">
    <property type="entry name" value="ARM repeat"/>
    <property type="match status" value="1"/>
</dbReference>
<reference evidence="3 4" key="1">
    <citation type="submission" date="2020-08" db="EMBL/GenBank/DDBJ databases">
        <authorList>
            <person name="Hejnol A."/>
        </authorList>
    </citation>
    <scope>NUCLEOTIDE SEQUENCE [LARGE SCALE GENOMIC DNA]</scope>
</reference>
<dbReference type="GO" id="GO:0016491">
    <property type="term" value="F:oxidoreductase activity"/>
    <property type="evidence" value="ECO:0007669"/>
    <property type="project" value="TreeGrafter"/>
</dbReference>
<evidence type="ECO:0000256" key="1">
    <source>
        <dbReference type="SAM" id="MobiDB-lite"/>
    </source>
</evidence>
<accession>A0A7I8WB30</accession>
<dbReference type="InterPro" id="IPR000157">
    <property type="entry name" value="TIR_dom"/>
</dbReference>
<comment type="caution">
    <text evidence="3">The sequence shown here is derived from an EMBL/GenBank/DDBJ whole genome shotgun (WGS) entry which is preliminary data.</text>
</comment>
<name>A0A7I8WB30_9ANNE</name>
<dbReference type="InterPro" id="IPR004155">
    <property type="entry name" value="PBS_lyase_HEAT"/>
</dbReference>
<dbReference type="Gene3D" id="1.25.10.10">
    <property type="entry name" value="Leucine-rich Repeat Variant"/>
    <property type="match status" value="1"/>
</dbReference>
<sequence>MSLSFSMYKSFKDSSRTPSQMEPNSITDKIDKELKNEQKRVDVLDEPKNVMISYSHANMAEMKRLKSGLEEHGVTVWADITGLKAGMDFLSKIGQAILDATVFLFLFFFSNSVTSLTRIEENSFLLSYFSQCFISLLSEKTVESKYCQDELALAYISKKPIFPVALEQPRNLFNKMDVGMKLQLARFEWRLFLEEEDYESNLFSLASKIKSVLQTEVADFNAPSQHMEPVQNQPSLRRHPSRTSIRPIKVDKEPKEYENKVSNESFWEKNFKGRNYIKWDPEFEEAFLKDVDKALNNMIESKDQKWLLNILKRELEVADNGGRVVKENYDHFCTINEEECPFWTCVQEQAIESYTIREVFNMESTVRVEAIENLGKFRSKAVMEALLDLLYDSDNNVRTVAAISLAKTGSNEEKVIKALIKCLSDKDRLVRESGCLSLGRLKAKQAISSLVLLWRNDFISSVRDAAAYALKEIGGEDAEEAMRITNILAQEIRTLTEE</sequence>
<dbReference type="GO" id="GO:0007165">
    <property type="term" value="P:signal transduction"/>
    <property type="evidence" value="ECO:0007669"/>
    <property type="project" value="InterPro"/>
</dbReference>
<protein>
    <submittedName>
        <fullName evidence="3">DgyrCDS13573</fullName>
    </submittedName>
</protein>
<dbReference type="SMART" id="SM00567">
    <property type="entry name" value="EZ_HEAT"/>
    <property type="match status" value="4"/>
</dbReference>
<dbReference type="InterPro" id="IPR016024">
    <property type="entry name" value="ARM-type_fold"/>
</dbReference>
<dbReference type="Gene3D" id="3.40.50.10140">
    <property type="entry name" value="Toll/interleukin-1 receptor homology (TIR) domain"/>
    <property type="match status" value="1"/>
</dbReference>
<dbReference type="OrthoDB" id="194358at2759"/>
<dbReference type="Pfam" id="PF13646">
    <property type="entry name" value="HEAT_2"/>
    <property type="match status" value="1"/>
</dbReference>
<proteinExistence type="predicted"/>
<dbReference type="PANTHER" id="PTHR12697:SF29">
    <property type="entry name" value="TIR DOMAIN-CONTAINING PROTEIN"/>
    <property type="match status" value="1"/>
</dbReference>